<dbReference type="InterPro" id="IPR006104">
    <property type="entry name" value="Glyco_hydro_2_N"/>
</dbReference>
<dbReference type="PRINTS" id="PR00132">
    <property type="entry name" value="GLHYDRLASE2"/>
</dbReference>
<dbReference type="AlphaFoldDB" id="A0A4Y4ARS6"/>
<dbReference type="SUPFAM" id="SSF49303">
    <property type="entry name" value="beta-Galactosidase/glucuronidase domain"/>
    <property type="match status" value="1"/>
</dbReference>
<dbReference type="InterPro" id="IPR032311">
    <property type="entry name" value="DUF4982"/>
</dbReference>
<accession>A0A4Y4ARS6</accession>
<reference evidence="5 6" key="1">
    <citation type="submission" date="2019-06" db="EMBL/GenBank/DDBJ databases">
        <title>Whole genome shotgun sequence of Flavobacterium flevense NBRC 14960.</title>
        <authorList>
            <person name="Hosoyama A."/>
            <person name="Uohara A."/>
            <person name="Ohji S."/>
            <person name="Ichikawa N."/>
        </authorList>
    </citation>
    <scope>NUCLEOTIDE SEQUENCE [LARGE SCALE GENOMIC DNA]</scope>
    <source>
        <strain evidence="5 6">NBRC 14960</strain>
    </source>
</reference>
<dbReference type="PROSITE" id="PS00608">
    <property type="entry name" value="GLYCOSYL_HYDROL_F2_2"/>
    <property type="match status" value="1"/>
</dbReference>
<evidence type="ECO:0000256" key="2">
    <source>
        <dbReference type="ARBA" id="ARBA00022801"/>
    </source>
</evidence>
<dbReference type="EMBL" id="BJNP01000003">
    <property type="protein sequence ID" value="GEC70958.1"/>
    <property type="molecule type" value="Genomic_DNA"/>
</dbReference>
<dbReference type="Pfam" id="PF02836">
    <property type="entry name" value="Glyco_hydro_2_C"/>
    <property type="match status" value="1"/>
</dbReference>
<dbReference type="InterPro" id="IPR017853">
    <property type="entry name" value="GH"/>
</dbReference>
<comment type="caution">
    <text evidence="5">The sequence shown here is derived from an EMBL/GenBank/DDBJ whole genome shotgun (WGS) entry which is preliminary data.</text>
</comment>
<dbReference type="PANTHER" id="PTHR42732">
    <property type="entry name" value="BETA-GALACTOSIDASE"/>
    <property type="match status" value="1"/>
</dbReference>
<organism evidence="5 6">
    <name type="scientific">Flavobacterium flevense</name>
    <dbReference type="NCBI Taxonomy" id="983"/>
    <lineage>
        <taxon>Bacteria</taxon>
        <taxon>Pseudomonadati</taxon>
        <taxon>Bacteroidota</taxon>
        <taxon>Flavobacteriia</taxon>
        <taxon>Flavobacteriales</taxon>
        <taxon>Flavobacteriaceae</taxon>
        <taxon>Flavobacterium</taxon>
    </lineage>
</organism>
<dbReference type="PROSITE" id="PS50006">
    <property type="entry name" value="FHA_DOMAIN"/>
    <property type="match status" value="1"/>
</dbReference>
<dbReference type="InterPro" id="IPR051913">
    <property type="entry name" value="GH2_Domain-Containing"/>
</dbReference>
<dbReference type="Pfam" id="PF16355">
    <property type="entry name" value="DUF4982"/>
    <property type="match status" value="1"/>
</dbReference>
<dbReference type="SUPFAM" id="SSF51445">
    <property type="entry name" value="(Trans)glycosidases"/>
    <property type="match status" value="1"/>
</dbReference>
<dbReference type="InterPro" id="IPR040605">
    <property type="entry name" value="Glyco_hydro2_dom5"/>
</dbReference>
<dbReference type="Pfam" id="PF00703">
    <property type="entry name" value="Glyco_hydro_2"/>
    <property type="match status" value="1"/>
</dbReference>
<dbReference type="InterPro" id="IPR006101">
    <property type="entry name" value="Glyco_hydro_2"/>
</dbReference>
<dbReference type="GO" id="GO:0005975">
    <property type="term" value="P:carbohydrate metabolic process"/>
    <property type="evidence" value="ECO:0007669"/>
    <property type="project" value="InterPro"/>
</dbReference>
<evidence type="ECO:0000313" key="6">
    <source>
        <dbReference type="Proteomes" id="UP000316775"/>
    </source>
</evidence>
<dbReference type="InterPro" id="IPR013783">
    <property type="entry name" value="Ig-like_fold"/>
</dbReference>
<dbReference type="Proteomes" id="UP000316775">
    <property type="component" value="Unassembled WGS sequence"/>
</dbReference>
<evidence type="ECO:0000259" key="4">
    <source>
        <dbReference type="PROSITE" id="PS50006"/>
    </source>
</evidence>
<dbReference type="InterPro" id="IPR008979">
    <property type="entry name" value="Galactose-bd-like_sf"/>
</dbReference>
<dbReference type="InterPro" id="IPR023232">
    <property type="entry name" value="Glyco_hydro_2_AS"/>
</dbReference>
<keyword evidence="6" id="KW-1185">Reference proteome</keyword>
<dbReference type="Pfam" id="PF02837">
    <property type="entry name" value="Glyco_hydro_2_N"/>
    <property type="match status" value="1"/>
</dbReference>
<keyword evidence="2" id="KW-0378">Hydrolase</keyword>
<protein>
    <submittedName>
        <fullName evidence="5">Beta-galactosidase</fullName>
    </submittedName>
</protein>
<dbReference type="Pfam" id="PF18565">
    <property type="entry name" value="Glyco_hydro2_C5"/>
    <property type="match status" value="1"/>
</dbReference>
<evidence type="ECO:0000256" key="3">
    <source>
        <dbReference type="ARBA" id="ARBA00023295"/>
    </source>
</evidence>
<dbReference type="PANTHER" id="PTHR42732:SF1">
    <property type="entry name" value="BETA-MANNOSIDASE"/>
    <property type="match status" value="1"/>
</dbReference>
<dbReference type="Gene3D" id="3.20.20.80">
    <property type="entry name" value="Glycosidases"/>
    <property type="match status" value="1"/>
</dbReference>
<sequence length="790" mass="88974">MGCASAKKETLVSKQNFNSDWKFSLGESSSANAVSFDDSSWRKLDLPHDWSIEGKSEKNNPSGGENGFFPTGTGWYRKTFSMPAHWKNQKVAIYFEGVYMNAEVFVNGKSVGIQPYGYTSFEYDLTPYLNFGQQNTIAVKVDNSKQKNSRWYSGSGIYRHVWLKVKNPIHIKNWGVAISTPEVTNEKAKVQIKTIVKNETTSSQIILLATNITNKKGRSVAKTDIKIELQPNEEKEVTQNLAVENPALWSLETPNLYAAHVNIRQGNKDLDVITKNFGIRTIEFSAENGFLLNGKKIELNGGCVHHDNGALGAAAYDRAEERRVELLKAAGFNALRTSHNPPSEAFLDACDRLGMLVIDEAFDGWKVKKTTYDYASNFDKWWKHDVESMVLRDRNHPSIIMWSTGNEIIERKEPAAVETAKMLANAVRNIDPTRPVTSAMTTWDKSWEIFDPLMAAHDVAGYNYQLHHAESDHERVPSRIIVQTESYPKDAFSNWNLVQKHSYIIGDFVWTAMDYLGESGIGRYVYPGETTGEPWEANLYPWHGAYCGDLDVTGWRKPISHYRSMLYNNNEKIYMAVREPNPDSGAIKLTTWAVWPTWESWTWPGQEGKNIEVEVYSKYPKVRLYLNDKLMGEKETGLAQEFKATFAIPYAAGQLKAVGIENDKETESVVLQTAQQVTQIKLKADRNEITADGQDLSYINIELTDENGILNPNAENQLTFAVSGPAVIVAVDNANLKDTDLYVSNTRKAWKGKAMVIVKSTKEAGEIVVKVSSPDLKDSTIKILSTYKKK</sequence>
<dbReference type="SUPFAM" id="SSF49785">
    <property type="entry name" value="Galactose-binding domain-like"/>
    <property type="match status" value="1"/>
</dbReference>
<dbReference type="InterPro" id="IPR000253">
    <property type="entry name" value="FHA_dom"/>
</dbReference>
<dbReference type="GO" id="GO:0004553">
    <property type="term" value="F:hydrolase activity, hydrolyzing O-glycosyl compounds"/>
    <property type="evidence" value="ECO:0007669"/>
    <property type="project" value="InterPro"/>
</dbReference>
<dbReference type="Gene3D" id="2.60.40.10">
    <property type="entry name" value="Immunoglobulins"/>
    <property type="match status" value="3"/>
</dbReference>
<dbReference type="Gene3D" id="2.60.120.260">
    <property type="entry name" value="Galactose-binding domain-like"/>
    <property type="match status" value="1"/>
</dbReference>
<name>A0A4Y4ARS6_9FLAO</name>
<gene>
    <name evidence="5" type="ORF">FFL01_04970</name>
</gene>
<evidence type="ECO:0000313" key="5">
    <source>
        <dbReference type="EMBL" id="GEC70958.1"/>
    </source>
</evidence>
<keyword evidence="3" id="KW-0326">Glycosidase</keyword>
<evidence type="ECO:0000256" key="1">
    <source>
        <dbReference type="ARBA" id="ARBA00007401"/>
    </source>
</evidence>
<proteinExistence type="inferred from homology"/>
<dbReference type="InterPro" id="IPR006103">
    <property type="entry name" value="Glyco_hydro_2_cat"/>
</dbReference>
<feature type="domain" description="FHA" evidence="4">
    <location>
        <begin position="217"/>
        <end position="297"/>
    </location>
</feature>
<dbReference type="InterPro" id="IPR006102">
    <property type="entry name" value="Ig-like_GH2"/>
</dbReference>
<comment type="similarity">
    <text evidence="1">Belongs to the glycosyl hydrolase 2 family.</text>
</comment>
<dbReference type="STRING" id="983.SAMN05443543_102588"/>
<dbReference type="InterPro" id="IPR036156">
    <property type="entry name" value="Beta-gal/glucu_dom_sf"/>
</dbReference>